<feature type="domain" description="RNA-binding S4" evidence="9">
    <location>
        <begin position="88"/>
        <end position="148"/>
    </location>
</feature>
<keyword evidence="4 7" id="KW-0689">Ribosomal protein</keyword>
<keyword evidence="2 7" id="KW-0699">rRNA-binding</keyword>
<evidence type="ECO:0000259" key="10">
    <source>
        <dbReference type="SMART" id="SM01390"/>
    </source>
</evidence>
<dbReference type="GO" id="GO:0006412">
    <property type="term" value="P:translation"/>
    <property type="evidence" value="ECO:0007669"/>
    <property type="project" value="UniProtKB-UniRule"/>
</dbReference>
<evidence type="ECO:0000256" key="4">
    <source>
        <dbReference type="ARBA" id="ARBA00022980"/>
    </source>
</evidence>
<evidence type="ECO:0000256" key="5">
    <source>
        <dbReference type="ARBA" id="ARBA00023274"/>
    </source>
</evidence>
<dbReference type="GO" id="GO:0019843">
    <property type="term" value="F:rRNA binding"/>
    <property type="evidence" value="ECO:0007669"/>
    <property type="project" value="UniProtKB-UniRule"/>
</dbReference>
<evidence type="ECO:0000313" key="11">
    <source>
        <dbReference type="EMBL" id="SEQ00507.1"/>
    </source>
</evidence>
<feature type="domain" description="Small ribosomal subunit protein uS4 N-terminal" evidence="10">
    <location>
        <begin position="3"/>
        <end position="87"/>
    </location>
</feature>
<evidence type="ECO:0000256" key="8">
    <source>
        <dbReference type="RuleBase" id="RU003699"/>
    </source>
</evidence>
<dbReference type="Pfam" id="PF00163">
    <property type="entry name" value="Ribosomal_S4"/>
    <property type="match status" value="1"/>
</dbReference>
<dbReference type="SMART" id="SM00363">
    <property type="entry name" value="S4"/>
    <property type="match status" value="1"/>
</dbReference>
<dbReference type="OrthoDB" id="9803672at2"/>
<evidence type="ECO:0000256" key="6">
    <source>
        <dbReference type="ARBA" id="ARBA00035254"/>
    </source>
</evidence>
<evidence type="ECO:0000256" key="3">
    <source>
        <dbReference type="ARBA" id="ARBA00022884"/>
    </source>
</evidence>
<dbReference type="Proteomes" id="UP000182360">
    <property type="component" value="Unassembled WGS sequence"/>
</dbReference>
<evidence type="ECO:0000256" key="1">
    <source>
        <dbReference type="ARBA" id="ARBA00007465"/>
    </source>
</evidence>
<dbReference type="NCBIfam" id="TIGR01017">
    <property type="entry name" value="rpsD_bact"/>
    <property type="match status" value="1"/>
</dbReference>
<evidence type="ECO:0000313" key="12">
    <source>
        <dbReference type="Proteomes" id="UP000182360"/>
    </source>
</evidence>
<proteinExistence type="inferred from homology"/>
<dbReference type="InterPro" id="IPR022801">
    <property type="entry name" value="Ribosomal_uS4"/>
</dbReference>
<dbReference type="GO" id="GO:0015935">
    <property type="term" value="C:small ribosomal subunit"/>
    <property type="evidence" value="ECO:0007669"/>
    <property type="project" value="InterPro"/>
</dbReference>
<dbReference type="InterPro" id="IPR002942">
    <property type="entry name" value="S4_RNA-bd"/>
</dbReference>
<dbReference type="RefSeq" id="WP_074641223.1">
    <property type="nucleotide sequence ID" value="NZ_AP025286.1"/>
</dbReference>
<dbReference type="HAMAP" id="MF_01306_B">
    <property type="entry name" value="Ribosomal_uS4_B"/>
    <property type="match status" value="1"/>
</dbReference>
<dbReference type="PANTHER" id="PTHR11831:SF4">
    <property type="entry name" value="SMALL RIBOSOMAL SUBUNIT PROTEIN US4M"/>
    <property type="match status" value="1"/>
</dbReference>
<keyword evidence="3 7" id="KW-0694">RNA-binding</keyword>
<dbReference type="Gene3D" id="3.10.290.10">
    <property type="entry name" value="RNA-binding S4 domain"/>
    <property type="match status" value="1"/>
</dbReference>
<dbReference type="GO" id="GO:0042274">
    <property type="term" value="P:ribosomal small subunit biogenesis"/>
    <property type="evidence" value="ECO:0007669"/>
    <property type="project" value="TreeGrafter"/>
</dbReference>
<gene>
    <name evidence="7" type="primary">rpsD</name>
    <name evidence="11" type="ORF">SAMN04487977_102177</name>
</gene>
<evidence type="ECO:0000259" key="9">
    <source>
        <dbReference type="SMART" id="SM00363"/>
    </source>
</evidence>
<dbReference type="PROSITE" id="PS50889">
    <property type="entry name" value="S4"/>
    <property type="match status" value="1"/>
</dbReference>
<dbReference type="Gene3D" id="1.10.1050.10">
    <property type="entry name" value="Ribosomal Protein S4 Delta 41, Chain A, domain 1"/>
    <property type="match status" value="1"/>
</dbReference>
<sequence length="199" mass="22592">MGKSTQPLLKRCKALGINPVVMGYTKESKRNQKEVRRAKKSEYGLQLTEKQKLRFIYGVLEKQFRKYYVMATKKTGVTGEVLLQILESRLDNVIYRMGFAKTRQQARQMVNHGHITVNGKKVDIPSYLVKVGDEISIKEESRTSAGIKTIVLANSDNKVVPGWLEVDAEKFTGKVVSLAARSDIDYAVKENLIVEYYSK</sequence>
<dbReference type="InterPro" id="IPR036986">
    <property type="entry name" value="S4_RNA-bd_sf"/>
</dbReference>
<dbReference type="InterPro" id="IPR018079">
    <property type="entry name" value="Ribosomal_uS4_CS"/>
</dbReference>
<dbReference type="eggNOG" id="COG0522">
    <property type="taxonomic scope" value="Bacteria"/>
</dbReference>
<dbReference type="InterPro" id="IPR005709">
    <property type="entry name" value="Ribosomal_uS4_bac-type"/>
</dbReference>
<dbReference type="NCBIfam" id="NF003717">
    <property type="entry name" value="PRK05327.1"/>
    <property type="match status" value="1"/>
</dbReference>
<dbReference type="FunFam" id="3.10.290.10:FF:000001">
    <property type="entry name" value="30S ribosomal protein S4"/>
    <property type="match status" value="1"/>
</dbReference>
<reference evidence="11 12" key="1">
    <citation type="submission" date="2016-10" db="EMBL/GenBank/DDBJ databases">
        <authorList>
            <person name="de Groot N.N."/>
        </authorList>
    </citation>
    <scope>NUCLEOTIDE SEQUENCE [LARGE SCALE GENOMIC DNA]</scope>
    <source>
        <strain evidence="11 12">B25</strain>
    </source>
</reference>
<name>A0A1H9CHL7_9SPIR</name>
<dbReference type="Pfam" id="PF01479">
    <property type="entry name" value="S4"/>
    <property type="match status" value="1"/>
</dbReference>
<comment type="function">
    <text evidence="7">With S5 and S12 plays an important role in translational accuracy.</text>
</comment>
<comment type="similarity">
    <text evidence="1 7 8">Belongs to the universal ribosomal protein uS4 family.</text>
</comment>
<evidence type="ECO:0000256" key="2">
    <source>
        <dbReference type="ARBA" id="ARBA00022730"/>
    </source>
</evidence>
<dbReference type="PANTHER" id="PTHR11831">
    <property type="entry name" value="30S 40S RIBOSOMAL PROTEIN"/>
    <property type="match status" value="1"/>
</dbReference>
<organism evidence="11 12">
    <name type="scientific">Treponema bryantii</name>
    <dbReference type="NCBI Taxonomy" id="163"/>
    <lineage>
        <taxon>Bacteria</taxon>
        <taxon>Pseudomonadati</taxon>
        <taxon>Spirochaetota</taxon>
        <taxon>Spirochaetia</taxon>
        <taxon>Spirochaetales</taxon>
        <taxon>Treponemataceae</taxon>
        <taxon>Treponema</taxon>
    </lineage>
</organism>
<dbReference type="CDD" id="cd00165">
    <property type="entry name" value="S4"/>
    <property type="match status" value="1"/>
</dbReference>
<accession>A0A1H9CHL7</accession>
<keyword evidence="5 7" id="KW-0687">Ribonucleoprotein</keyword>
<dbReference type="PROSITE" id="PS00632">
    <property type="entry name" value="RIBOSOMAL_S4"/>
    <property type="match status" value="1"/>
</dbReference>
<dbReference type="InterPro" id="IPR001912">
    <property type="entry name" value="Ribosomal_uS4_N"/>
</dbReference>
<dbReference type="AlphaFoldDB" id="A0A1H9CHL7"/>
<dbReference type="EMBL" id="FOFU01000002">
    <property type="protein sequence ID" value="SEQ00507.1"/>
    <property type="molecule type" value="Genomic_DNA"/>
</dbReference>
<dbReference type="SMART" id="SM01390">
    <property type="entry name" value="Ribosomal_S4"/>
    <property type="match status" value="1"/>
</dbReference>
<dbReference type="SUPFAM" id="SSF55174">
    <property type="entry name" value="Alpha-L RNA-binding motif"/>
    <property type="match status" value="1"/>
</dbReference>
<keyword evidence="12" id="KW-1185">Reference proteome</keyword>
<evidence type="ECO:0000256" key="7">
    <source>
        <dbReference type="HAMAP-Rule" id="MF_01306"/>
    </source>
</evidence>
<protein>
    <recommendedName>
        <fullName evidence="6 7">Small ribosomal subunit protein uS4</fullName>
    </recommendedName>
</protein>
<dbReference type="GO" id="GO:0003735">
    <property type="term" value="F:structural constituent of ribosome"/>
    <property type="evidence" value="ECO:0007669"/>
    <property type="project" value="InterPro"/>
</dbReference>
<comment type="subunit">
    <text evidence="7">Part of the 30S ribosomal subunit. Contacts protein S5. The interaction surface between S4 and S5 is involved in control of translational fidelity.</text>
</comment>
<dbReference type="STRING" id="163.SAMN04487775_10657"/>
<comment type="function">
    <text evidence="7">One of the primary rRNA binding proteins, it binds directly to 16S rRNA where it nucleates assembly of the body of the 30S subunit.</text>
</comment>